<reference evidence="2 3" key="1">
    <citation type="journal article" date="2022" name="Nat. Ecol. Evol.">
        <title>A masculinizing supergene underlies an exaggerated male reproductive morph in a spider.</title>
        <authorList>
            <person name="Hendrickx F."/>
            <person name="De Corte Z."/>
            <person name="Sonet G."/>
            <person name="Van Belleghem S.M."/>
            <person name="Kostlbacher S."/>
            <person name="Vangestel C."/>
        </authorList>
    </citation>
    <scope>NUCLEOTIDE SEQUENCE [LARGE SCALE GENOMIC DNA]</scope>
    <source>
        <strain evidence="2">W744_W776</strain>
    </source>
</reference>
<feature type="compositionally biased region" description="Low complexity" evidence="1">
    <location>
        <begin position="146"/>
        <end position="156"/>
    </location>
</feature>
<name>A0AAV6VWJ9_9ARAC</name>
<evidence type="ECO:0000256" key="1">
    <source>
        <dbReference type="SAM" id="MobiDB-lite"/>
    </source>
</evidence>
<dbReference type="Proteomes" id="UP000827092">
    <property type="component" value="Unassembled WGS sequence"/>
</dbReference>
<feature type="region of interest" description="Disordered" evidence="1">
    <location>
        <begin position="1"/>
        <end position="70"/>
    </location>
</feature>
<organism evidence="2 3">
    <name type="scientific">Oedothorax gibbosus</name>
    <dbReference type="NCBI Taxonomy" id="931172"/>
    <lineage>
        <taxon>Eukaryota</taxon>
        <taxon>Metazoa</taxon>
        <taxon>Ecdysozoa</taxon>
        <taxon>Arthropoda</taxon>
        <taxon>Chelicerata</taxon>
        <taxon>Arachnida</taxon>
        <taxon>Araneae</taxon>
        <taxon>Araneomorphae</taxon>
        <taxon>Entelegynae</taxon>
        <taxon>Araneoidea</taxon>
        <taxon>Linyphiidae</taxon>
        <taxon>Erigoninae</taxon>
        <taxon>Oedothorax</taxon>
    </lineage>
</organism>
<protein>
    <submittedName>
        <fullName evidence="2">Uncharacterized protein</fullName>
    </submittedName>
</protein>
<feature type="compositionally biased region" description="Polar residues" evidence="1">
    <location>
        <begin position="43"/>
        <end position="63"/>
    </location>
</feature>
<sequence length="184" mass="20752">MRKKRSSDKGPEPEQQITVTTPEPSRRPSRRAAVEAAKKIYNTAHNYDVNGTTETPPQASESGQKSKKRREEISLEMVCEEEVLSPVQFRFQREAIQHYNLTMRNLRQLQACKNVRIIEERPNQPNVNNTSSAKTKSMNQANVHNTSSAKTKSTSTPLSTKALISNLIQNKTNAQDGVTQIIYV</sequence>
<comment type="caution">
    <text evidence="2">The sequence shown here is derived from an EMBL/GenBank/DDBJ whole genome shotgun (WGS) entry which is preliminary data.</text>
</comment>
<feature type="compositionally biased region" description="Polar residues" evidence="1">
    <location>
        <begin position="123"/>
        <end position="145"/>
    </location>
</feature>
<keyword evidence="3" id="KW-1185">Reference proteome</keyword>
<accession>A0AAV6VWJ9</accession>
<feature type="region of interest" description="Disordered" evidence="1">
    <location>
        <begin position="123"/>
        <end position="156"/>
    </location>
</feature>
<evidence type="ECO:0000313" key="2">
    <source>
        <dbReference type="EMBL" id="KAG8200103.1"/>
    </source>
</evidence>
<gene>
    <name evidence="2" type="ORF">JTE90_001957</name>
</gene>
<dbReference type="AlphaFoldDB" id="A0AAV6VWJ9"/>
<dbReference type="EMBL" id="JAFNEN010000020">
    <property type="protein sequence ID" value="KAG8200103.1"/>
    <property type="molecule type" value="Genomic_DNA"/>
</dbReference>
<evidence type="ECO:0000313" key="3">
    <source>
        <dbReference type="Proteomes" id="UP000827092"/>
    </source>
</evidence>
<proteinExistence type="predicted"/>